<accession>X7F763</accession>
<evidence type="ECO:0000313" key="6">
    <source>
        <dbReference type="EMBL" id="ETX28635.1"/>
    </source>
</evidence>
<keyword evidence="7" id="KW-1185">Reference proteome</keyword>
<dbReference type="AlphaFoldDB" id="X7F763"/>
<comment type="subcellular location">
    <subcellularLocation>
        <location evidence="1">Periplasm</location>
    </subcellularLocation>
</comment>
<feature type="domain" description="Periplasmic binding protein" evidence="5">
    <location>
        <begin position="51"/>
        <end position="296"/>
    </location>
</feature>
<evidence type="ECO:0000256" key="4">
    <source>
        <dbReference type="SAM" id="SignalP"/>
    </source>
</evidence>
<dbReference type="InterPro" id="IPR025997">
    <property type="entry name" value="SBP_2_dom"/>
</dbReference>
<evidence type="ECO:0000313" key="7">
    <source>
        <dbReference type="Proteomes" id="UP000023430"/>
    </source>
</evidence>
<comment type="caution">
    <text evidence="6">The sequence shown here is derived from an EMBL/GenBank/DDBJ whole genome shotgun (WGS) entry which is preliminary data.</text>
</comment>
<comment type="similarity">
    <text evidence="2">Belongs to the bacterial solute-binding protein 2 family.</text>
</comment>
<dbReference type="GO" id="GO:0030288">
    <property type="term" value="C:outer membrane-bounded periplasmic space"/>
    <property type="evidence" value="ECO:0007669"/>
    <property type="project" value="TreeGrafter"/>
</dbReference>
<evidence type="ECO:0000256" key="1">
    <source>
        <dbReference type="ARBA" id="ARBA00004418"/>
    </source>
</evidence>
<evidence type="ECO:0000259" key="5">
    <source>
        <dbReference type="Pfam" id="PF13407"/>
    </source>
</evidence>
<sequence>MKRITLTGTAALATLCGLAAPAAAQDGPTVYFMLPNSTTIRFERRDAPLYAAAMAERMPGAEVIVQNGQGDPTRQQRLVEDAIAQGADLIVYTASDANLAAGALRAAEEAGVPVLLYEHDAIGGKAEAHVLFDALAVGQAQGARAAELVAGMEGTVRVARVKGNQGEYGTRMYEQGQNEHLDPLIEAGKVEIVCEDYTPNWDPVEAQSFAENCLTRSGGAVDMFLGMNDGTTGGAVAALISQGFGKGEVVVTGGQDATIEAVQFIVQGWQDNTIFKDLRVMADAAADLSQDILEGAELSGDRINGTVDNTFMEVPAAFLPVENVTVDTVGRVVESGLYTWDQVCDGAGDAAICEENM</sequence>
<organism evidence="6 7">
    <name type="scientific">Roseivivax isoporae LMG 25204</name>
    <dbReference type="NCBI Taxonomy" id="1449351"/>
    <lineage>
        <taxon>Bacteria</taxon>
        <taxon>Pseudomonadati</taxon>
        <taxon>Pseudomonadota</taxon>
        <taxon>Alphaproteobacteria</taxon>
        <taxon>Rhodobacterales</taxon>
        <taxon>Roseobacteraceae</taxon>
        <taxon>Roseivivax</taxon>
    </lineage>
</organism>
<feature type="chain" id="PRO_5004977964" evidence="4">
    <location>
        <begin position="25"/>
        <end position="357"/>
    </location>
</feature>
<dbReference type="InterPro" id="IPR028082">
    <property type="entry name" value="Peripla_BP_I"/>
</dbReference>
<dbReference type="GO" id="GO:0030246">
    <property type="term" value="F:carbohydrate binding"/>
    <property type="evidence" value="ECO:0007669"/>
    <property type="project" value="TreeGrafter"/>
</dbReference>
<dbReference type="PANTHER" id="PTHR30036:SF1">
    <property type="entry name" value="D-XYLOSE-BINDING PERIPLASMIC PROTEIN"/>
    <property type="match status" value="1"/>
</dbReference>
<proteinExistence type="inferred from homology"/>
<dbReference type="OrthoDB" id="9769193at2"/>
<name>X7F763_9RHOB</name>
<dbReference type="Gene3D" id="3.40.50.2300">
    <property type="match status" value="2"/>
</dbReference>
<protein>
    <submittedName>
        <fullName evidence="6">Sugar ABC transporter substrate-binding protein</fullName>
    </submittedName>
</protein>
<dbReference type="Proteomes" id="UP000023430">
    <property type="component" value="Unassembled WGS sequence"/>
</dbReference>
<dbReference type="Pfam" id="PF13407">
    <property type="entry name" value="Peripla_BP_4"/>
    <property type="match status" value="1"/>
</dbReference>
<evidence type="ECO:0000256" key="2">
    <source>
        <dbReference type="ARBA" id="ARBA00007639"/>
    </source>
</evidence>
<dbReference type="SUPFAM" id="SSF53822">
    <property type="entry name" value="Periplasmic binding protein-like I"/>
    <property type="match status" value="1"/>
</dbReference>
<dbReference type="EMBL" id="JAME01000017">
    <property type="protein sequence ID" value="ETX28635.1"/>
    <property type="molecule type" value="Genomic_DNA"/>
</dbReference>
<dbReference type="PATRIC" id="fig|1449351.3.peg.2499"/>
<dbReference type="RefSeq" id="WP_043771496.1">
    <property type="nucleotide sequence ID" value="NZ_JAME01000017.1"/>
</dbReference>
<dbReference type="PANTHER" id="PTHR30036">
    <property type="entry name" value="D-XYLOSE-BINDING PERIPLASMIC PROTEIN"/>
    <property type="match status" value="1"/>
</dbReference>
<reference evidence="6 7" key="1">
    <citation type="submission" date="2014-01" db="EMBL/GenBank/DDBJ databases">
        <title>Roseivivax isoporae LMG 25204 Genome Sequencing.</title>
        <authorList>
            <person name="Lai Q."/>
            <person name="Li G."/>
            <person name="Shao Z."/>
        </authorList>
    </citation>
    <scope>NUCLEOTIDE SEQUENCE [LARGE SCALE GENOMIC DNA]</scope>
    <source>
        <strain evidence="6 7">LMG 25204</strain>
    </source>
</reference>
<keyword evidence="3 4" id="KW-0732">Signal</keyword>
<dbReference type="eggNOG" id="COG4213">
    <property type="taxonomic scope" value="Bacteria"/>
</dbReference>
<dbReference type="STRING" id="1449351.RISW2_05945"/>
<gene>
    <name evidence="6" type="ORF">RISW2_05945</name>
</gene>
<evidence type="ECO:0000256" key="3">
    <source>
        <dbReference type="ARBA" id="ARBA00022729"/>
    </source>
</evidence>
<feature type="signal peptide" evidence="4">
    <location>
        <begin position="1"/>
        <end position="24"/>
    </location>
</feature>
<dbReference type="InterPro" id="IPR050555">
    <property type="entry name" value="Bact_Solute-Bind_Prot2"/>
</dbReference>